<gene>
    <name evidence="3" type="ORF">BALAC2494_00553</name>
</gene>
<dbReference type="AlphaFoldDB" id="A0A806FQ81"/>
<reference evidence="3 4" key="1">
    <citation type="journal article" date="2011" name="J. Bacteriol.">
        <title>Genome Sequence of the Probiotic Strain Bifidobacterium animalis subsp. lactis CNCM I-2494.</title>
        <authorList>
            <person name="Chervaux C."/>
            <person name="Grimaldi C."/>
            <person name="Bolotin A."/>
            <person name="Quinquis B."/>
            <person name="Legrain-Raspaud S."/>
            <person name="van Hylckama Vlieg J.E."/>
            <person name="Denariaz G."/>
            <person name="Smokvina T."/>
        </authorList>
    </citation>
    <scope>NUCLEOTIDE SEQUENCE [LARGE SCALE GENOMIC DNA]</scope>
    <source>
        <strain evidence="3 4">CNCM I-2494</strain>
    </source>
</reference>
<evidence type="ECO:0000259" key="2">
    <source>
        <dbReference type="Pfam" id="PF07510"/>
    </source>
</evidence>
<dbReference type="EMBL" id="CP002915">
    <property type="protein sequence ID" value="AEK30038.1"/>
    <property type="molecule type" value="Genomic_DNA"/>
</dbReference>
<feature type="domain" description="GmrSD restriction endonucleases C-terminal" evidence="2">
    <location>
        <begin position="452"/>
        <end position="630"/>
    </location>
</feature>
<accession>A0A806FQ81</accession>
<organism evidence="3 4">
    <name type="scientific">Bifidobacterium animalis subsp. lactis CNCM I-2494</name>
    <dbReference type="NCBI Taxonomy" id="1042403"/>
    <lineage>
        <taxon>Bacteria</taxon>
        <taxon>Bacillati</taxon>
        <taxon>Actinomycetota</taxon>
        <taxon>Actinomycetes</taxon>
        <taxon>Bifidobacteriales</taxon>
        <taxon>Bifidobacteriaceae</taxon>
        <taxon>Bifidobacterium</taxon>
    </lineage>
</organism>
<sequence>MQSGQQRMRKVCIMQIMAETKSLEELMPMRGNNAYIIPEYQRYYSWGEEQIEQLFNDIQQEDPGYYVGNLLVTNHRDSESTVDVIDGQQRLITLSLFLLAVWEHATKFMDEPQKDSGKYISEEQEELIGLRRDIKRQLLLEEKSRMPRLQLLEPDSNGYQALLGVVFGERPVKIWHRTLPKRYKYISQKLFADEFRTPEELQSFYNKLNSIITLRVKVTGLEDALTVFSSFNSKGKPLTLLDLLKVEFIRAGNEYLHQDSDEVLRSWDRLMSEFSDQQGNTNDAAVTQFLLNNYDAFENDSRSSVTKGKALRYYQRLIDGKYKKGEDYLRTMVRRAQTFAQIVMPERAASEHREITERLSKLGKLESTQLYPLLFFLLENRSWLDLDAKRLSTLLDAMVAFYVRRNITLVPKSSNIRAMMLDYIREIQSKKLKGDDVVRCIVGKLGALPQINDDAVRSALLESGMYDKNKNTTRFLLIELERRLPGSDLFNKATPDNLDEYDNKTPRWTIEHILPEGANLPEWWKEAISPDDPSNAGEIQEQVVHMLGNLTLTPYNSNLKQLPFAADPPYQEGEANYVRSKRDYRRDGQFVGLRENLKLNSSLTEPRQPIDEKRDWTAADIKRRTAELADAIVELFDFPEVEAPGDSAVESHLSKVTDPKAS</sequence>
<evidence type="ECO:0000313" key="3">
    <source>
        <dbReference type="EMBL" id="AEK30038.1"/>
    </source>
</evidence>
<dbReference type="GO" id="GO:0008168">
    <property type="term" value="F:methyltransferase activity"/>
    <property type="evidence" value="ECO:0007669"/>
    <property type="project" value="UniProtKB-KW"/>
</dbReference>
<evidence type="ECO:0000313" key="4">
    <source>
        <dbReference type="Proteomes" id="UP000008394"/>
    </source>
</evidence>
<keyword evidence="3" id="KW-0808">Transferase</keyword>
<keyword evidence="3" id="KW-0489">Methyltransferase</keyword>
<dbReference type="PANTHER" id="PTHR35149">
    <property type="entry name" value="SLL5132 PROTEIN"/>
    <property type="match status" value="1"/>
</dbReference>
<dbReference type="GO" id="GO:0032259">
    <property type="term" value="P:methylation"/>
    <property type="evidence" value="ECO:0007669"/>
    <property type="project" value="UniProtKB-KW"/>
</dbReference>
<dbReference type="Pfam" id="PF03235">
    <property type="entry name" value="GmrSD_N"/>
    <property type="match status" value="1"/>
</dbReference>
<dbReference type="PANTHER" id="PTHR35149:SF1">
    <property type="entry name" value="DUF5655 DOMAIN-CONTAINING PROTEIN"/>
    <property type="match status" value="1"/>
</dbReference>
<evidence type="ECO:0000259" key="1">
    <source>
        <dbReference type="Pfam" id="PF03235"/>
    </source>
</evidence>
<dbReference type="KEGG" id="bnm:BALAC2494_00553"/>
<dbReference type="InterPro" id="IPR011089">
    <property type="entry name" value="GmrSD_C"/>
</dbReference>
<protein>
    <submittedName>
        <fullName evidence="3">Type I restriction-modification system DNA methylase</fullName>
    </submittedName>
</protein>
<dbReference type="Proteomes" id="UP000008394">
    <property type="component" value="Chromosome"/>
</dbReference>
<dbReference type="Pfam" id="PF07510">
    <property type="entry name" value="GmrSD_C"/>
    <property type="match status" value="1"/>
</dbReference>
<feature type="domain" description="GmrSD restriction endonucleases N-terminal" evidence="1">
    <location>
        <begin position="30"/>
        <end position="248"/>
    </location>
</feature>
<name>A0A806FQ81_BIFAN</name>
<proteinExistence type="predicted"/>
<dbReference type="InterPro" id="IPR004919">
    <property type="entry name" value="GmrSD_N"/>
</dbReference>